<keyword evidence="1" id="KW-0812">Transmembrane</keyword>
<feature type="transmembrane region" description="Helical" evidence="1">
    <location>
        <begin position="48"/>
        <end position="68"/>
    </location>
</feature>
<keyword evidence="1" id="KW-0472">Membrane</keyword>
<organism evidence="2 3">
    <name type="scientific">Komagataeibacter xylinus NBRC 13693</name>
    <dbReference type="NCBI Taxonomy" id="1234668"/>
    <lineage>
        <taxon>Bacteria</taxon>
        <taxon>Pseudomonadati</taxon>
        <taxon>Pseudomonadota</taxon>
        <taxon>Alphaproteobacteria</taxon>
        <taxon>Acetobacterales</taxon>
        <taxon>Acetobacteraceae</taxon>
        <taxon>Komagataeibacter</taxon>
    </lineage>
</organism>
<feature type="transmembrane region" description="Helical" evidence="1">
    <location>
        <begin position="119"/>
        <end position="139"/>
    </location>
</feature>
<comment type="caution">
    <text evidence="2">The sequence shown here is derived from an EMBL/GenBank/DDBJ whole genome shotgun (WGS) entry which is preliminary data.</text>
</comment>
<name>A0A0D6Q5D9_KOMXY</name>
<keyword evidence="1" id="KW-1133">Transmembrane helix</keyword>
<dbReference type="Proteomes" id="UP000032683">
    <property type="component" value="Unassembled WGS sequence"/>
</dbReference>
<dbReference type="EMBL" id="BANJ01000009">
    <property type="protein sequence ID" value="GAN98664.1"/>
    <property type="molecule type" value="Genomic_DNA"/>
</dbReference>
<reference evidence="2 3" key="1">
    <citation type="submission" date="2012-11" db="EMBL/GenBank/DDBJ databases">
        <title>Whole genome sequence of Gluconacetobacter xylinus NBRC 13693.</title>
        <authorList>
            <person name="Azuma Y."/>
            <person name="Higashiura N."/>
            <person name="Hirakawa H."/>
            <person name="Matsushita K."/>
        </authorList>
    </citation>
    <scope>NUCLEOTIDE SEQUENCE [LARGE SCALE GENOMIC DNA]</scope>
    <source>
        <strain evidence="2 3">NBRC 13693</strain>
    </source>
</reference>
<feature type="transmembrane region" description="Helical" evidence="1">
    <location>
        <begin position="151"/>
        <end position="167"/>
    </location>
</feature>
<feature type="transmembrane region" description="Helical" evidence="1">
    <location>
        <begin position="12"/>
        <end position="36"/>
    </location>
</feature>
<protein>
    <submittedName>
        <fullName evidence="2">Uncharacterized protein</fullName>
    </submittedName>
</protein>
<evidence type="ECO:0000313" key="3">
    <source>
        <dbReference type="Proteomes" id="UP000032683"/>
    </source>
</evidence>
<sequence length="181" mass="19495">MQGLVNLVNDLALAMAWLLPMACYIAAWIAFLTGAWGLWQQRQPQNPFVGRPWVPWIGIVLSGVFATFDRILTKSTTSAGLDTQVALGASVTGYTEATTGSVISGTGPEDAILSIVSDFALFFEMFGAWAAFMAVVAWNASATGKTNRSKLSCLIQFVFGVILLNPVKEATWILSHWTTSG</sequence>
<gene>
    <name evidence="2" type="ORF">Gxy13693_009_002</name>
</gene>
<evidence type="ECO:0000313" key="2">
    <source>
        <dbReference type="EMBL" id="GAN98664.1"/>
    </source>
</evidence>
<evidence type="ECO:0000256" key="1">
    <source>
        <dbReference type="SAM" id="Phobius"/>
    </source>
</evidence>
<dbReference type="RefSeq" id="WP_048855554.1">
    <property type="nucleotide sequence ID" value="NZ_BANJ01000009.1"/>
</dbReference>
<accession>A0A0D6Q5D9</accession>
<proteinExistence type="predicted"/>
<dbReference type="AlphaFoldDB" id="A0A0D6Q5D9"/>